<sequence length="422" mass="49765">MKLSDIYLELKKGYADSLLYSDLSLLVNIMEYEKDIDVMSIQSLVAGYEKSDTPTITCGIIVYNESKRIKKCLNSVKDDFNEIIVLDSYSTDDTVDIIKCDFPDVEIKYEKWKNDFSYARNKIIEYATSEWIYFIDADNLYSKENKGKIAKVARVLEFFSIDCVVSPYIEEYTGHLYSDTRRMFRLNGKVKFHGKVHEEPMNYNHSLPFNFIVNLKVYHNGYNPSENNIKSKTRRNINLTEEMLRLEPENPKWLFFFGRELHLLDKDEEAIDYLKKSINNYKKFNDQRHFIDALVLLCTLLLQRNNYVDLTLYLDILETEYPRCVDVDYFRSAILLVDMQNKLTSLSNMIDEALTDERYSAINTTKDHFKRILISLNIQLENWERVKEISGEIKNDNMKKEIKQYLANSLHNIEHVLKGIEV</sequence>
<dbReference type="InterPro" id="IPR011990">
    <property type="entry name" value="TPR-like_helical_dom_sf"/>
</dbReference>
<keyword evidence="2" id="KW-0808">Transferase</keyword>
<feature type="domain" description="Glycosyltransferase 2-like" evidence="1">
    <location>
        <begin position="59"/>
        <end position="193"/>
    </location>
</feature>
<dbReference type="InterPro" id="IPR001173">
    <property type="entry name" value="Glyco_trans_2-like"/>
</dbReference>
<dbReference type="InterPro" id="IPR026499">
    <property type="entry name" value="S_glycosyl_SunS"/>
</dbReference>
<evidence type="ECO:0000313" key="2">
    <source>
        <dbReference type="EMBL" id="QJP88872.1"/>
    </source>
</evidence>
<dbReference type="SMR" id="A0A6M3ZIB3"/>
<protein>
    <submittedName>
        <fullName evidence="2">SunS family peptide S-glycosyltransferase</fullName>
    </submittedName>
</protein>
<dbReference type="SUPFAM" id="SSF53448">
    <property type="entry name" value="Nucleotide-diphospho-sugar transferases"/>
    <property type="match status" value="1"/>
</dbReference>
<dbReference type="GeneID" id="939123"/>
<organism evidence="2">
    <name type="scientific">Bacillus subtilis (strain 168)</name>
    <dbReference type="NCBI Taxonomy" id="224308"/>
    <lineage>
        <taxon>Bacteria</taxon>
        <taxon>Bacillati</taxon>
        <taxon>Bacillota</taxon>
        <taxon>Bacilli</taxon>
        <taxon>Bacillales</taxon>
        <taxon>Bacillaceae</taxon>
        <taxon>Bacillus</taxon>
    </lineage>
</organism>
<name>A0A6M3ZIB3_BACSU</name>
<dbReference type="PANTHER" id="PTHR43630:SF2">
    <property type="entry name" value="GLYCOSYLTRANSFERASE"/>
    <property type="match status" value="1"/>
</dbReference>
<dbReference type="NCBIfam" id="TIGR04195">
    <property type="entry name" value="S_glycosyl_SunS"/>
    <property type="match status" value="1"/>
</dbReference>
<dbReference type="OrthoDB" id="9815923at2"/>
<dbReference type="RefSeq" id="NP_390028.1">
    <property type="nucleotide sequence ID" value="NC_000964.3"/>
</dbReference>
<dbReference type="RefSeq" id="WP_004399050.1">
    <property type="nucleotide sequence ID" value="NC_000964.3"/>
</dbReference>
<dbReference type="GO" id="GO:0016740">
    <property type="term" value="F:transferase activity"/>
    <property type="evidence" value="ECO:0007669"/>
    <property type="project" value="UniProtKB-KW"/>
</dbReference>
<dbReference type="SUPFAM" id="SSF48452">
    <property type="entry name" value="TPR-like"/>
    <property type="match status" value="1"/>
</dbReference>
<dbReference type="Gene3D" id="1.25.40.10">
    <property type="entry name" value="Tetratricopeptide repeat domain"/>
    <property type="match status" value="1"/>
</dbReference>
<dbReference type="InterPro" id="IPR029044">
    <property type="entry name" value="Nucleotide-diphossugar_trans"/>
</dbReference>
<accession>A0A6M3ZIB3</accession>
<dbReference type="PANTHER" id="PTHR43630">
    <property type="entry name" value="POLY-BETA-1,6-N-ACETYL-D-GLUCOSAMINE SYNTHASE"/>
    <property type="match status" value="1"/>
</dbReference>
<dbReference type="Pfam" id="PF00535">
    <property type="entry name" value="Glycos_transf_2"/>
    <property type="match status" value="1"/>
</dbReference>
<dbReference type="EMBL" id="CP052842">
    <property type="protein sequence ID" value="QJP88872.1"/>
    <property type="molecule type" value="Genomic_DNA"/>
</dbReference>
<evidence type="ECO:0000259" key="1">
    <source>
        <dbReference type="Pfam" id="PF00535"/>
    </source>
</evidence>
<dbReference type="KEGG" id="bsu:BSU21450"/>
<reference evidence="2" key="1">
    <citation type="submission" date="2020-04" db="EMBL/GenBank/DDBJ databases">
        <title>Phage recombination drives evolution of spore-forming Bacilli.</title>
        <authorList>
            <person name="Dragos A."/>
            <person name="Kovacs A.T."/>
        </authorList>
    </citation>
    <scope>NUCLEOTIDE SEQUENCE</scope>
    <source>
        <strain evidence="2">168</strain>
    </source>
</reference>
<proteinExistence type="predicted"/>
<gene>
    <name evidence="2" type="primary">sunS</name>
    <name evidence="2" type="ORF">HIR78_12940</name>
</gene>
<dbReference type="Gene3D" id="3.90.550.10">
    <property type="entry name" value="Spore Coat Polysaccharide Biosynthesis Protein SpsA, Chain A"/>
    <property type="match status" value="1"/>
</dbReference>
<dbReference type="AlphaFoldDB" id="A0A6M3ZIB3"/>